<dbReference type="EMBL" id="CP030085">
    <property type="protein sequence ID" value="AWW49174.1"/>
    <property type="molecule type" value="Genomic_DNA"/>
</dbReference>
<dbReference type="InterPro" id="IPR038573">
    <property type="entry name" value="BrnT_sf"/>
</dbReference>
<dbReference type="InterPro" id="IPR007460">
    <property type="entry name" value="BrnT_toxin"/>
</dbReference>
<dbReference type="AlphaFoldDB" id="A0A2Z4JQP4"/>
<dbReference type="RefSeq" id="WP_112294285.1">
    <property type="nucleotide sequence ID" value="NZ_CBCSBS010000002.1"/>
</dbReference>
<evidence type="ECO:0000313" key="1">
    <source>
        <dbReference type="EMBL" id="AWW49174.1"/>
    </source>
</evidence>
<organism evidence="1 2">
    <name type="scientific">Polynucleobacter paneuropaeus</name>
    <dbReference type="NCBI Taxonomy" id="2527775"/>
    <lineage>
        <taxon>Bacteria</taxon>
        <taxon>Pseudomonadati</taxon>
        <taxon>Pseudomonadota</taxon>
        <taxon>Betaproteobacteria</taxon>
        <taxon>Burkholderiales</taxon>
        <taxon>Burkholderiaceae</taxon>
        <taxon>Polynucleobacter</taxon>
    </lineage>
</organism>
<dbReference type="Proteomes" id="UP000248592">
    <property type="component" value="Chromosome"/>
</dbReference>
<dbReference type="Gene3D" id="3.10.450.530">
    <property type="entry name" value="Ribonuclease toxin, BrnT, of type II toxin-antitoxin system"/>
    <property type="match status" value="1"/>
</dbReference>
<name>A0A2Z4JQP4_9BURK</name>
<reference evidence="2" key="1">
    <citation type="submission" date="2018-06" db="EMBL/GenBank/DDBJ databases">
        <title>Description of a new Polynucleobacter species.</title>
        <authorList>
            <person name="Hahn M.W."/>
        </authorList>
    </citation>
    <scope>NUCLEOTIDE SEQUENCE [LARGE SCALE GENOMIC DNA]</scope>
    <source>
        <strain evidence="2">MG-25-Pas1-D2</strain>
    </source>
</reference>
<dbReference type="Pfam" id="PF04365">
    <property type="entry name" value="BrnT_toxin"/>
    <property type="match status" value="1"/>
</dbReference>
<gene>
    <name evidence="1" type="ORF">Pas1_01555</name>
</gene>
<proteinExistence type="predicted"/>
<protein>
    <submittedName>
        <fullName evidence="1">BrnT family toxin</fullName>
    </submittedName>
</protein>
<accession>A0A2Z4JQP4</accession>
<evidence type="ECO:0000313" key="2">
    <source>
        <dbReference type="Proteomes" id="UP000248592"/>
    </source>
</evidence>
<sequence length="100" mass="11399">MIDFELILGLQWDAGNAYKNKDKHGVSQVEAEEIFFNQPLLIQDDAKHSIGESRFLALGITADGKQLSVIFTLRVQSSLIRVDSARPMSKKEREFYEKVQ</sequence>